<accession>A0A127PZ10</accession>
<dbReference type="PATRIC" id="fig|279113.9.peg.213"/>
<organism evidence="2 3">
    <name type="scientific">Collimonas pratensis</name>
    <dbReference type="NCBI Taxonomy" id="279113"/>
    <lineage>
        <taxon>Bacteria</taxon>
        <taxon>Pseudomonadati</taxon>
        <taxon>Pseudomonadota</taxon>
        <taxon>Betaproteobacteria</taxon>
        <taxon>Burkholderiales</taxon>
        <taxon>Oxalobacteraceae</taxon>
        <taxon>Collimonas</taxon>
    </lineage>
</organism>
<evidence type="ECO:0000313" key="3">
    <source>
        <dbReference type="Proteomes" id="UP000074561"/>
    </source>
</evidence>
<sequence>MAGTRFLWGAVVLAAACGGIAAGIFPTGDAHAPAPPAAGVTPVSPIAMAGGTAGSAAAMPGAVSPASPFSVTASTAAASQPGPAERLLNIAMLEERWANDPRREEKIRDAVAVTQMQDRITGLGETLPKLAPEQQRQQVAELIKEMQAFAARGVLPKSEVDNVAHQLLAAVDPRKTAQAGAQGQPQLH</sequence>
<gene>
    <name evidence="2" type="ORF">CPter91_0213</name>
</gene>
<dbReference type="KEGG" id="cpra:CPter91_0213"/>
<reference evidence="2 3" key="1">
    <citation type="submission" date="2015-11" db="EMBL/GenBank/DDBJ databases">
        <title>Exploring the genomic traits of fungus-feeding bacterial genus Collimonas.</title>
        <authorList>
            <person name="Song C."/>
            <person name="Schmidt R."/>
            <person name="de Jager V."/>
            <person name="Krzyzanowska D."/>
            <person name="Jongedijk E."/>
            <person name="Cankar K."/>
            <person name="Beekwilder J."/>
            <person name="van Veen A."/>
            <person name="de Boer W."/>
            <person name="van Veen J.A."/>
            <person name="Garbeva P."/>
        </authorList>
    </citation>
    <scope>NUCLEOTIDE SEQUENCE [LARGE SCALE GENOMIC DNA]</scope>
    <source>
        <strain evidence="2 3">Ter91</strain>
    </source>
</reference>
<dbReference type="PROSITE" id="PS51257">
    <property type="entry name" value="PROKAR_LIPOPROTEIN"/>
    <property type="match status" value="1"/>
</dbReference>
<proteinExistence type="predicted"/>
<feature type="chain" id="PRO_5007277315" evidence="1">
    <location>
        <begin position="22"/>
        <end position="188"/>
    </location>
</feature>
<name>A0A127PZ10_9BURK</name>
<keyword evidence="2" id="KW-0449">Lipoprotein</keyword>
<dbReference type="AlphaFoldDB" id="A0A127PZ10"/>
<protein>
    <submittedName>
        <fullName evidence="2">Putative lipoprotein</fullName>
    </submittedName>
</protein>
<evidence type="ECO:0000313" key="2">
    <source>
        <dbReference type="EMBL" id="AMP02612.1"/>
    </source>
</evidence>
<evidence type="ECO:0000256" key="1">
    <source>
        <dbReference type="SAM" id="SignalP"/>
    </source>
</evidence>
<dbReference type="Proteomes" id="UP000074561">
    <property type="component" value="Chromosome"/>
</dbReference>
<dbReference type="STRING" id="279113.CPter91_0213"/>
<keyword evidence="1" id="KW-0732">Signal</keyword>
<feature type="signal peptide" evidence="1">
    <location>
        <begin position="1"/>
        <end position="21"/>
    </location>
</feature>
<dbReference type="RefSeq" id="WP_150119592.1">
    <property type="nucleotide sequence ID" value="NZ_CP013234.1"/>
</dbReference>
<dbReference type="OrthoDB" id="9968876at2"/>
<dbReference type="EMBL" id="CP013234">
    <property type="protein sequence ID" value="AMP02612.1"/>
    <property type="molecule type" value="Genomic_DNA"/>
</dbReference>